<dbReference type="OrthoDB" id="2973843at2"/>
<evidence type="ECO:0000313" key="2">
    <source>
        <dbReference type="EMBL" id="RRJ62400.1"/>
    </source>
</evidence>
<keyword evidence="3" id="KW-1185">Reference proteome</keyword>
<keyword evidence="1" id="KW-1133">Transmembrane helix</keyword>
<proteinExistence type="predicted"/>
<protein>
    <submittedName>
        <fullName evidence="2">Uncharacterized protein</fullName>
    </submittedName>
</protein>
<evidence type="ECO:0000313" key="3">
    <source>
        <dbReference type="Proteomes" id="UP000267017"/>
    </source>
</evidence>
<organism evidence="2 3">
    <name type="scientific">Paenibacillus oralis</name>
    <dbReference type="NCBI Taxonomy" id="2490856"/>
    <lineage>
        <taxon>Bacteria</taxon>
        <taxon>Bacillati</taxon>
        <taxon>Bacillota</taxon>
        <taxon>Bacilli</taxon>
        <taxon>Bacillales</taxon>
        <taxon>Paenibacillaceae</taxon>
        <taxon>Paenibacillus</taxon>
    </lineage>
</organism>
<keyword evidence="1" id="KW-0472">Membrane</keyword>
<sequence>MFYFFMILWSLASIATIVLFFVWLAAKLSKKPSKTKGKSTLYLLASSILFLVVSLIINGTGDKAVSTIVSNQNEETPMILDANKFSRISPDELIKIMGEPESKEEWKYDSSNGQTYEAITWTYQSGNHEFLFIDGKVVRFTFYGTGEIYKDKNQALSLFGIAPGADIMLEADTGVAFRCRHVDQSSKIAEFWLIEGGEEDSIGTVKITYDLKYF</sequence>
<feature type="transmembrane region" description="Helical" evidence="1">
    <location>
        <begin position="40"/>
        <end position="57"/>
    </location>
</feature>
<dbReference type="RefSeq" id="WP_128630287.1">
    <property type="nucleotide sequence ID" value="NZ_RRCN01000001.1"/>
</dbReference>
<dbReference type="EMBL" id="RRCN01000001">
    <property type="protein sequence ID" value="RRJ62400.1"/>
    <property type="molecule type" value="Genomic_DNA"/>
</dbReference>
<accession>A0A3P3TX43</accession>
<dbReference type="AlphaFoldDB" id="A0A3P3TX43"/>
<keyword evidence="1" id="KW-0812">Transmembrane</keyword>
<dbReference type="Proteomes" id="UP000267017">
    <property type="component" value="Unassembled WGS sequence"/>
</dbReference>
<feature type="transmembrane region" description="Helical" evidence="1">
    <location>
        <begin position="6"/>
        <end position="28"/>
    </location>
</feature>
<gene>
    <name evidence="2" type="ORF">EHV15_05125</name>
</gene>
<reference evidence="2 3" key="1">
    <citation type="submission" date="2018-11" db="EMBL/GenBank/DDBJ databases">
        <title>Genome sequencing of Paenibacillus sp. KCOM 3021 (= ChDC PVNT-B20).</title>
        <authorList>
            <person name="Kook J.-K."/>
            <person name="Park S.-N."/>
            <person name="Lim Y.K."/>
        </authorList>
    </citation>
    <scope>NUCLEOTIDE SEQUENCE [LARGE SCALE GENOMIC DNA]</scope>
    <source>
        <strain evidence="2 3">KCOM 3021</strain>
    </source>
</reference>
<name>A0A3P3TX43_9BACL</name>
<evidence type="ECO:0000256" key="1">
    <source>
        <dbReference type="SAM" id="Phobius"/>
    </source>
</evidence>
<comment type="caution">
    <text evidence="2">The sequence shown here is derived from an EMBL/GenBank/DDBJ whole genome shotgun (WGS) entry which is preliminary data.</text>
</comment>